<dbReference type="OrthoDB" id="9786919at2"/>
<comment type="cofactor">
    <cofactor evidence="3">
        <name>Mg(2+)</name>
        <dbReference type="ChEBI" id="CHEBI:18420"/>
    </cofactor>
</comment>
<evidence type="ECO:0000313" key="26">
    <source>
        <dbReference type="Proteomes" id="UP000184452"/>
    </source>
</evidence>
<dbReference type="SMART" id="SM00304">
    <property type="entry name" value="HAMP"/>
    <property type="match status" value="1"/>
</dbReference>
<evidence type="ECO:0000256" key="15">
    <source>
        <dbReference type="ARBA" id="ARBA00022912"/>
    </source>
</evidence>
<accession>A0A1M6M6S7</accession>
<evidence type="ECO:0000259" key="23">
    <source>
        <dbReference type="PROSITE" id="PS50109"/>
    </source>
</evidence>
<evidence type="ECO:0000256" key="5">
    <source>
        <dbReference type="ARBA" id="ARBA00012438"/>
    </source>
</evidence>
<dbReference type="InterPro" id="IPR003594">
    <property type="entry name" value="HATPase_dom"/>
</dbReference>
<dbReference type="GO" id="GO:0005524">
    <property type="term" value="F:ATP binding"/>
    <property type="evidence" value="ECO:0007669"/>
    <property type="project" value="UniProtKB-KW"/>
</dbReference>
<dbReference type="InterPro" id="IPR004358">
    <property type="entry name" value="Sig_transdc_His_kin-like_C"/>
</dbReference>
<evidence type="ECO:0000256" key="21">
    <source>
        <dbReference type="ARBA" id="ARBA00040454"/>
    </source>
</evidence>
<evidence type="ECO:0000313" key="25">
    <source>
        <dbReference type="EMBL" id="SHJ79159.1"/>
    </source>
</evidence>
<evidence type="ECO:0000256" key="3">
    <source>
        <dbReference type="ARBA" id="ARBA00001946"/>
    </source>
</evidence>
<keyword evidence="12" id="KW-0378">Hydrolase</keyword>
<dbReference type="RefSeq" id="WP_073380263.1">
    <property type="nucleotide sequence ID" value="NZ_FQZK01000009.1"/>
</dbReference>
<evidence type="ECO:0000256" key="1">
    <source>
        <dbReference type="ARBA" id="ARBA00000085"/>
    </source>
</evidence>
<evidence type="ECO:0000256" key="16">
    <source>
        <dbReference type="ARBA" id="ARBA00022989"/>
    </source>
</evidence>
<comment type="subcellular location">
    <subcellularLocation>
        <location evidence="4">Cell membrane</location>
        <topology evidence="4">Multi-pass membrane protein</topology>
    </subcellularLocation>
</comment>
<keyword evidence="17" id="KW-0902">Two-component regulatory system</keyword>
<dbReference type="Proteomes" id="UP000184452">
    <property type="component" value="Unassembled WGS sequence"/>
</dbReference>
<dbReference type="SUPFAM" id="SSF158472">
    <property type="entry name" value="HAMP domain-like"/>
    <property type="match status" value="1"/>
</dbReference>
<evidence type="ECO:0000256" key="20">
    <source>
        <dbReference type="ARBA" id="ARBA00023211"/>
    </source>
</evidence>
<evidence type="ECO:0000256" key="11">
    <source>
        <dbReference type="ARBA" id="ARBA00022777"/>
    </source>
</evidence>
<keyword evidence="11 25" id="KW-0418">Kinase</keyword>
<keyword evidence="10" id="KW-0547">Nucleotide-binding</keyword>
<evidence type="ECO:0000256" key="8">
    <source>
        <dbReference type="ARBA" id="ARBA00022679"/>
    </source>
</evidence>
<dbReference type="PANTHER" id="PTHR44936">
    <property type="entry name" value="SENSOR PROTEIN CREC"/>
    <property type="match status" value="1"/>
</dbReference>
<dbReference type="PANTHER" id="PTHR44936:SF9">
    <property type="entry name" value="SENSOR PROTEIN CREC"/>
    <property type="match status" value="1"/>
</dbReference>
<dbReference type="InterPro" id="IPR036097">
    <property type="entry name" value="HisK_dim/P_sf"/>
</dbReference>
<dbReference type="EMBL" id="FQZK01000009">
    <property type="protein sequence ID" value="SHJ79159.1"/>
    <property type="molecule type" value="Genomic_DNA"/>
</dbReference>
<keyword evidence="13" id="KW-0067">ATP-binding</keyword>
<evidence type="ECO:0000256" key="14">
    <source>
        <dbReference type="ARBA" id="ARBA00022842"/>
    </source>
</evidence>
<evidence type="ECO:0000256" key="13">
    <source>
        <dbReference type="ARBA" id="ARBA00022840"/>
    </source>
</evidence>
<dbReference type="InterPro" id="IPR003661">
    <property type="entry name" value="HisK_dim/P_dom"/>
</dbReference>
<keyword evidence="8" id="KW-0808">Transferase</keyword>
<dbReference type="Gene3D" id="3.30.565.10">
    <property type="entry name" value="Histidine kinase-like ATPase, C-terminal domain"/>
    <property type="match status" value="1"/>
</dbReference>
<keyword evidence="16" id="KW-1133">Transmembrane helix</keyword>
<evidence type="ECO:0000256" key="12">
    <source>
        <dbReference type="ARBA" id="ARBA00022801"/>
    </source>
</evidence>
<dbReference type="STRING" id="758803.SAMN05421803_109218"/>
<keyword evidence="15" id="KW-0904">Protein phosphatase</keyword>
<dbReference type="Pfam" id="PF00672">
    <property type="entry name" value="HAMP"/>
    <property type="match status" value="1"/>
</dbReference>
<dbReference type="SUPFAM" id="SSF55874">
    <property type="entry name" value="ATPase domain of HSP90 chaperone/DNA topoisomerase II/histidine kinase"/>
    <property type="match status" value="1"/>
</dbReference>
<evidence type="ECO:0000256" key="7">
    <source>
        <dbReference type="ARBA" id="ARBA00022553"/>
    </source>
</evidence>
<dbReference type="PROSITE" id="PS50109">
    <property type="entry name" value="HIS_KIN"/>
    <property type="match status" value="1"/>
</dbReference>
<dbReference type="GO" id="GO:0004721">
    <property type="term" value="F:phosphoprotein phosphatase activity"/>
    <property type="evidence" value="ECO:0007669"/>
    <property type="project" value="UniProtKB-KW"/>
</dbReference>
<protein>
    <recommendedName>
        <fullName evidence="21">Signal transduction histidine-protein kinase/phosphatase MprB</fullName>
        <ecNumber evidence="5">2.7.13.3</ecNumber>
    </recommendedName>
    <alternativeName>
        <fullName evidence="22">Mycobacterial persistence regulator B</fullName>
    </alternativeName>
</protein>
<dbReference type="SMART" id="SM00387">
    <property type="entry name" value="HATPase_c"/>
    <property type="match status" value="1"/>
</dbReference>
<keyword evidence="6" id="KW-1003">Cell membrane</keyword>
<keyword evidence="20" id="KW-0464">Manganese</keyword>
<gene>
    <name evidence="25" type="ORF">SAMN05421803_109218</name>
</gene>
<keyword evidence="16" id="KW-0472">Membrane</keyword>
<keyword evidence="26" id="KW-1185">Reference proteome</keyword>
<evidence type="ECO:0000259" key="24">
    <source>
        <dbReference type="PROSITE" id="PS50885"/>
    </source>
</evidence>
<dbReference type="InterPro" id="IPR003660">
    <property type="entry name" value="HAMP_dom"/>
</dbReference>
<dbReference type="Gene3D" id="1.10.287.130">
    <property type="match status" value="1"/>
</dbReference>
<evidence type="ECO:0000256" key="4">
    <source>
        <dbReference type="ARBA" id="ARBA00004651"/>
    </source>
</evidence>
<keyword evidence="7" id="KW-0597">Phosphoprotein</keyword>
<reference evidence="25 26" key="1">
    <citation type="submission" date="2016-11" db="EMBL/GenBank/DDBJ databases">
        <authorList>
            <person name="Jaros S."/>
            <person name="Januszkiewicz K."/>
            <person name="Wedrychowicz H."/>
        </authorList>
    </citation>
    <scope>NUCLEOTIDE SEQUENCE [LARGE SCALE GENOMIC DNA]</scope>
    <source>
        <strain evidence="25 26">CGMCC 4.5723</strain>
    </source>
</reference>
<comment type="cofactor">
    <cofactor evidence="2">
        <name>Mn(2+)</name>
        <dbReference type="ChEBI" id="CHEBI:29035"/>
    </cofactor>
</comment>
<dbReference type="SMART" id="SM00388">
    <property type="entry name" value="HisKA"/>
    <property type="match status" value="1"/>
</dbReference>
<comment type="catalytic activity">
    <reaction evidence="1">
        <text>ATP + protein L-histidine = ADP + protein N-phospho-L-histidine.</text>
        <dbReference type="EC" id="2.7.13.3"/>
    </reaction>
</comment>
<dbReference type="AlphaFoldDB" id="A0A1M6M6S7"/>
<dbReference type="EC" id="2.7.13.3" evidence="5"/>
<dbReference type="Pfam" id="PF02518">
    <property type="entry name" value="HATPase_c"/>
    <property type="match status" value="1"/>
</dbReference>
<dbReference type="SUPFAM" id="SSF47384">
    <property type="entry name" value="Homodimeric domain of signal transducing histidine kinase"/>
    <property type="match status" value="1"/>
</dbReference>
<dbReference type="GO" id="GO:0005886">
    <property type="term" value="C:plasma membrane"/>
    <property type="evidence" value="ECO:0007669"/>
    <property type="project" value="UniProtKB-SubCell"/>
</dbReference>
<name>A0A1M6M6S7_9ACTN</name>
<evidence type="ECO:0000256" key="6">
    <source>
        <dbReference type="ARBA" id="ARBA00022475"/>
    </source>
</evidence>
<dbReference type="GO" id="GO:0000155">
    <property type="term" value="F:phosphorelay sensor kinase activity"/>
    <property type="evidence" value="ECO:0007669"/>
    <property type="project" value="InterPro"/>
</dbReference>
<evidence type="ECO:0000256" key="17">
    <source>
        <dbReference type="ARBA" id="ARBA00023012"/>
    </source>
</evidence>
<dbReference type="InterPro" id="IPR036890">
    <property type="entry name" value="HATPase_C_sf"/>
</dbReference>
<evidence type="ECO:0000256" key="2">
    <source>
        <dbReference type="ARBA" id="ARBA00001936"/>
    </source>
</evidence>
<dbReference type="PRINTS" id="PR00344">
    <property type="entry name" value="BCTRLSENSOR"/>
</dbReference>
<dbReference type="CDD" id="cd00082">
    <property type="entry name" value="HisKA"/>
    <property type="match status" value="1"/>
</dbReference>
<organism evidence="25 26">
    <name type="scientific">Nocardiopsis flavescens</name>
    <dbReference type="NCBI Taxonomy" id="758803"/>
    <lineage>
        <taxon>Bacteria</taxon>
        <taxon>Bacillati</taxon>
        <taxon>Actinomycetota</taxon>
        <taxon>Actinomycetes</taxon>
        <taxon>Streptosporangiales</taxon>
        <taxon>Nocardiopsidaceae</taxon>
        <taxon>Nocardiopsis</taxon>
    </lineage>
</organism>
<dbReference type="CDD" id="cd06225">
    <property type="entry name" value="HAMP"/>
    <property type="match status" value="1"/>
</dbReference>
<dbReference type="Gene3D" id="6.10.340.10">
    <property type="match status" value="1"/>
</dbReference>
<keyword evidence="19" id="KW-0843">Virulence</keyword>
<evidence type="ECO:0000256" key="18">
    <source>
        <dbReference type="ARBA" id="ARBA00023016"/>
    </source>
</evidence>
<dbReference type="PROSITE" id="PS50885">
    <property type="entry name" value="HAMP"/>
    <property type="match status" value="1"/>
</dbReference>
<evidence type="ECO:0000256" key="22">
    <source>
        <dbReference type="ARBA" id="ARBA00041776"/>
    </source>
</evidence>
<dbReference type="InterPro" id="IPR050980">
    <property type="entry name" value="2C_sensor_his_kinase"/>
</dbReference>
<dbReference type="CDD" id="cd00075">
    <property type="entry name" value="HATPase"/>
    <property type="match status" value="1"/>
</dbReference>
<keyword evidence="18" id="KW-0346">Stress response</keyword>
<evidence type="ECO:0000256" key="19">
    <source>
        <dbReference type="ARBA" id="ARBA00023026"/>
    </source>
</evidence>
<sequence length="471" mass="49863">MLRRLLLILVPTVFVLVAAVLVPLGTVIAGQRTQEMYVDRLGDAGRFAALARTALDTGRVDPLTVEMERYEELYGIPTVVVAPDGAVVTGSGDRARMRGLLDTGAARATVTEAMAGERPAPPPTVWPWSGEPLVVAEPIGRDSEVTGAVVVVSSTDRLGTEILGSWALLALFSVLPLTLLVSAAVPLSRWVLLPINRLDAATTAVSSGDLEVRVDAEGGPPELRRLTDSFNTMVEVVRRALDRQRAFVSEASHQLRNPLASLRLAVENLAPYLRSEEAREAHAIAVDETMVMHRMLNSLLAATRLESLTGSEPVEVAEVLRSREERWRALGEGRGLSVETDVPAGLWVLAPAGGLGSILDELVSNALRLSGGTRVLVRADPGDPVRLRVLDDGEGLPESEHAAALGRFWRSPRHQNTEGTGLGLAIVADLMREAGGGLTLGTGLPGGGRSGFGVTLALPAADPAPGRPDDA</sequence>
<keyword evidence="14" id="KW-0460">Magnesium</keyword>
<evidence type="ECO:0000256" key="9">
    <source>
        <dbReference type="ARBA" id="ARBA00022692"/>
    </source>
</evidence>
<keyword evidence="9" id="KW-0812">Transmembrane</keyword>
<proteinExistence type="predicted"/>
<evidence type="ECO:0000256" key="10">
    <source>
        <dbReference type="ARBA" id="ARBA00022741"/>
    </source>
</evidence>
<feature type="domain" description="Histidine kinase" evidence="23">
    <location>
        <begin position="250"/>
        <end position="462"/>
    </location>
</feature>
<feature type="domain" description="HAMP" evidence="24">
    <location>
        <begin position="189"/>
        <end position="242"/>
    </location>
</feature>
<dbReference type="Pfam" id="PF00512">
    <property type="entry name" value="HisKA"/>
    <property type="match status" value="1"/>
</dbReference>
<dbReference type="InterPro" id="IPR005467">
    <property type="entry name" value="His_kinase_dom"/>
</dbReference>